<evidence type="ECO:0000313" key="10">
    <source>
        <dbReference type="EMBL" id="CAL5129431.1"/>
    </source>
</evidence>
<reference evidence="10" key="1">
    <citation type="submission" date="2024-06" db="EMBL/GenBank/DDBJ databases">
        <authorList>
            <person name="Liu X."/>
            <person name="Lenzi L."/>
            <person name="Haldenby T S."/>
            <person name="Uol C."/>
        </authorList>
    </citation>
    <scope>NUCLEOTIDE SEQUENCE</scope>
</reference>
<dbReference type="AlphaFoldDB" id="A0AAV2SZA5"/>
<keyword evidence="3" id="KW-0813">Transport</keyword>
<proteinExistence type="inferred from homology"/>
<dbReference type="Pfam" id="PF05511">
    <property type="entry name" value="ATP-synt_F6"/>
    <property type="match status" value="1"/>
</dbReference>
<dbReference type="InterPro" id="IPR036204">
    <property type="entry name" value="ATP_synth_f6_sf_mt"/>
</dbReference>
<comment type="subcellular location">
    <subcellularLocation>
        <location evidence="1">Mitochondrion inner membrane</location>
    </subcellularLocation>
</comment>
<dbReference type="GO" id="GO:0005743">
    <property type="term" value="C:mitochondrial inner membrane"/>
    <property type="evidence" value="ECO:0007669"/>
    <property type="project" value="UniProtKB-SubCell"/>
</dbReference>
<dbReference type="PANTHER" id="PTHR12441:SF10">
    <property type="entry name" value="ATP SYNTHASE-COUPLING FACTOR 6, MITOCHONDRIAL"/>
    <property type="match status" value="1"/>
</dbReference>
<gene>
    <name evidence="10" type="ORF">CDAUBV1_LOCUS351</name>
</gene>
<sequence length="130" mass="14812">MYLRALRNVRFINPSLVLSVSRMASTQVADPIQRAFVQQIQEYSKKRNPKQMGLADASQQELKEMNDMLAKIDRIFGAEGQDMTQFPSFNFSEPQLNYPRSSVSAPLPSQVATDVKAEEKVKDERYVLVI</sequence>
<keyword evidence="8" id="KW-0496">Mitochondrion</keyword>
<dbReference type="GO" id="GO:0045259">
    <property type="term" value="C:proton-transporting ATP synthase complex"/>
    <property type="evidence" value="ECO:0007669"/>
    <property type="project" value="UniProtKB-KW"/>
</dbReference>
<evidence type="ECO:0008006" key="12">
    <source>
        <dbReference type="Google" id="ProtNLM"/>
    </source>
</evidence>
<name>A0AAV2SZA5_CALDB</name>
<accession>A0AAV2SZA5</accession>
<comment type="caution">
    <text evidence="10">The sequence shown here is derived from an EMBL/GenBank/DDBJ whole genome shotgun (WGS) entry which is preliminary data.</text>
</comment>
<dbReference type="Proteomes" id="UP001497525">
    <property type="component" value="Unassembled WGS sequence"/>
</dbReference>
<evidence type="ECO:0000256" key="9">
    <source>
        <dbReference type="ARBA" id="ARBA00023136"/>
    </source>
</evidence>
<evidence type="ECO:0000256" key="2">
    <source>
        <dbReference type="ARBA" id="ARBA00007346"/>
    </source>
</evidence>
<dbReference type="GO" id="GO:0015078">
    <property type="term" value="F:proton transmembrane transporter activity"/>
    <property type="evidence" value="ECO:0007669"/>
    <property type="project" value="InterPro"/>
</dbReference>
<evidence type="ECO:0000256" key="5">
    <source>
        <dbReference type="ARBA" id="ARBA00022781"/>
    </source>
</evidence>
<organism evidence="10 11">
    <name type="scientific">Calicophoron daubneyi</name>
    <name type="common">Rumen fluke</name>
    <name type="synonym">Paramphistomum daubneyi</name>
    <dbReference type="NCBI Taxonomy" id="300641"/>
    <lineage>
        <taxon>Eukaryota</taxon>
        <taxon>Metazoa</taxon>
        <taxon>Spiralia</taxon>
        <taxon>Lophotrochozoa</taxon>
        <taxon>Platyhelminthes</taxon>
        <taxon>Trematoda</taxon>
        <taxon>Digenea</taxon>
        <taxon>Plagiorchiida</taxon>
        <taxon>Pronocephalata</taxon>
        <taxon>Paramphistomoidea</taxon>
        <taxon>Paramphistomidae</taxon>
        <taxon>Calicophoron</taxon>
    </lineage>
</organism>
<dbReference type="EMBL" id="CAXLJL010000001">
    <property type="protein sequence ID" value="CAL5129431.1"/>
    <property type="molecule type" value="Genomic_DNA"/>
</dbReference>
<dbReference type="GO" id="GO:0015986">
    <property type="term" value="P:proton motive force-driven ATP synthesis"/>
    <property type="evidence" value="ECO:0007669"/>
    <property type="project" value="InterPro"/>
</dbReference>
<evidence type="ECO:0000256" key="1">
    <source>
        <dbReference type="ARBA" id="ARBA00004273"/>
    </source>
</evidence>
<evidence type="ECO:0000256" key="4">
    <source>
        <dbReference type="ARBA" id="ARBA00022547"/>
    </source>
</evidence>
<keyword evidence="6" id="KW-0999">Mitochondrion inner membrane</keyword>
<comment type="similarity">
    <text evidence="2">Belongs to the eukaryotic ATPase subunit F6 family.</text>
</comment>
<evidence type="ECO:0000313" key="11">
    <source>
        <dbReference type="Proteomes" id="UP001497525"/>
    </source>
</evidence>
<protein>
    <recommendedName>
        <fullName evidence="12">ATP synthase-coupling factor 6, mitochondrial</fullName>
    </recommendedName>
</protein>
<evidence type="ECO:0000256" key="8">
    <source>
        <dbReference type="ARBA" id="ARBA00023128"/>
    </source>
</evidence>
<keyword evidence="9" id="KW-0472">Membrane</keyword>
<evidence type="ECO:0000256" key="6">
    <source>
        <dbReference type="ARBA" id="ARBA00022792"/>
    </source>
</evidence>
<dbReference type="Gene3D" id="1.10.246.110">
    <property type="entry name" value="Mitochondrial ATP synthase-coupling factor 6"/>
    <property type="match status" value="1"/>
</dbReference>
<keyword evidence="7" id="KW-0406">Ion transport</keyword>
<keyword evidence="4" id="KW-0138">CF(0)</keyword>
<dbReference type="PANTHER" id="PTHR12441">
    <property type="entry name" value="ATP SYNTHASE COUPLING FACTOR 6, MITOCHONDRIAL"/>
    <property type="match status" value="1"/>
</dbReference>
<keyword evidence="5" id="KW-0375">Hydrogen ion transport</keyword>
<evidence type="ECO:0000256" key="7">
    <source>
        <dbReference type="ARBA" id="ARBA00023065"/>
    </source>
</evidence>
<evidence type="ECO:0000256" key="3">
    <source>
        <dbReference type="ARBA" id="ARBA00022448"/>
    </source>
</evidence>
<dbReference type="SUPFAM" id="SSF111357">
    <property type="entry name" value="Mitochondrial ATP synthase coupling factor 6"/>
    <property type="match status" value="1"/>
</dbReference>
<dbReference type="InterPro" id="IPR008387">
    <property type="entry name" value="ATP_synth_f6_mt"/>
</dbReference>